<dbReference type="PANTHER" id="PTHR37825">
    <property type="entry name" value="TRNA(MET) CYTIDINE ACETATE LIGASE"/>
    <property type="match status" value="1"/>
</dbReference>
<feature type="binding site" evidence="2">
    <location>
        <position position="174"/>
    </location>
    <ligand>
        <name>ATP</name>
        <dbReference type="ChEBI" id="CHEBI:30616"/>
    </ligand>
</feature>
<feature type="binding site" evidence="2">
    <location>
        <position position="199"/>
    </location>
    <ligand>
        <name>ATP</name>
        <dbReference type="ChEBI" id="CHEBI:30616"/>
    </ligand>
</feature>
<dbReference type="PANTHER" id="PTHR37825:SF1">
    <property type="entry name" value="TRNA(MET) CYTIDINE ACETATE LIGASE"/>
    <property type="match status" value="1"/>
</dbReference>
<keyword evidence="1 2" id="KW-0819">tRNA processing</keyword>
<dbReference type="GO" id="GO:0000049">
    <property type="term" value="F:tRNA binding"/>
    <property type="evidence" value="ECO:0007669"/>
    <property type="project" value="UniProtKB-KW"/>
</dbReference>
<dbReference type="EMBL" id="CP046640">
    <property type="protein sequence ID" value="QTL98208.1"/>
    <property type="molecule type" value="Genomic_DNA"/>
</dbReference>
<organism evidence="3 4">
    <name type="scientific">Iocasia fonsfrigidae</name>
    <dbReference type="NCBI Taxonomy" id="2682810"/>
    <lineage>
        <taxon>Bacteria</taxon>
        <taxon>Bacillati</taxon>
        <taxon>Bacillota</taxon>
        <taxon>Clostridia</taxon>
        <taxon>Halanaerobiales</taxon>
        <taxon>Halanaerobiaceae</taxon>
        <taxon>Iocasia</taxon>
    </lineage>
</organism>
<dbReference type="SUPFAM" id="SSF52374">
    <property type="entry name" value="Nucleotidylyl transferase"/>
    <property type="match status" value="1"/>
</dbReference>
<comment type="similarity">
    <text evidence="2">Belongs to the TmcAL family.</text>
</comment>
<keyword evidence="2" id="KW-0820">tRNA-binding</keyword>
<dbReference type="Proteomes" id="UP000665020">
    <property type="component" value="Chromosome"/>
</dbReference>
<evidence type="ECO:0000256" key="1">
    <source>
        <dbReference type="ARBA" id="ARBA00022694"/>
    </source>
</evidence>
<comment type="subcellular location">
    <subcellularLocation>
        <location evidence="2">Cytoplasm</location>
    </subcellularLocation>
</comment>
<evidence type="ECO:0000313" key="3">
    <source>
        <dbReference type="EMBL" id="QTL98208.1"/>
    </source>
</evidence>
<feature type="binding site" evidence="2">
    <location>
        <begin position="7"/>
        <end position="20"/>
    </location>
    <ligand>
        <name>ATP</name>
        <dbReference type="ChEBI" id="CHEBI:30616"/>
    </ligand>
</feature>
<dbReference type="Gene3D" id="3.40.50.620">
    <property type="entry name" value="HUPs"/>
    <property type="match status" value="1"/>
</dbReference>
<protein>
    <recommendedName>
        <fullName evidence="2">tRNA(Met) cytidine acetate ligase</fullName>
        <ecNumber evidence="2">6.3.4.-</ecNumber>
    </recommendedName>
</protein>
<keyword evidence="4" id="KW-1185">Reference proteome</keyword>
<dbReference type="GO" id="GO:0016879">
    <property type="term" value="F:ligase activity, forming carbon-nitrogen bonds"/>
    <property type="evidence" value="ECO:0007669"/>
    <property type="project" value="UniProtKB-UniRule"/>
</dbReference>
<dbReference type="NCBIfam" id="NF010191">
    <property type="entry name" value="PRK13670.1"/>
    <property type="match status" value="1"/>
</dbReference>
<dbReference type="RefSeq" id="WP_230866666.1">
    <property type="nucleotide sequence ID" value="NZ_CP046640.1"/>
</dbReference>
<comment type="function">
    <text evidence="2">Catalyzes the formation of N(4)-acetylcytidine (ac(4)C) at the wobble position of elongator tRNA(Met), using acetate and ATP as substrates. First activates an acetate ion to form acetyladenylate (Ac-AMP) and then transfers the acetyl group to tRNA to form ac(4)C34.</text>
</comment>
<proteinExistence type="inferred from homology"/>
<dbReference type="EC" id="6.3.4.-" evidence="2"/>
<keyword evidence="2" id="KW-0547">Nucleotide-binding</keyword>
<comment type="caution">
    <text evidence="2">Lacks conserved residue(s) required for the propagation of feature annotation.</text>
</comment>
<evidence type="ECO:0000256" key="2">
    <source>
        <dbReference type="HAMAP-Rule" id="MF_01539"/>
    </source>
</evidence>
<keyword evidence="2" id="KW-0694">RNA-binding</keyword>
<reference evidence="3" key="1">
    <citation type="submission" date="2019-12" db="EMBL/GenBank/DDBJ databases">
        <authorList>
            <person name="zhang j."/>
            <person name="sun C.M."/>
        </authorList>
    </citation>
    <scope>NUCLEOTIDE SEQUENCE</scope>
    <source>
        <strain evidence="3">NS-1</strain>
    </source>
</reference>
<dbReference type="Pfam" id="PF05636">
    <property type="entry name" value="HIGH_NTase1"/>
    <property type="match status" value="1"/>
</dbReference>
<keyword evidence="2" id="KW-0436">Ligase</keyword>
<dbReference type="InterPro" id="IPR008513">
    <property type="entry name" value="tRNA(Met)_cyd_acetate_ligase"/>
</dbReference>
<dbReference type="InterPro" id="IPR014729">
    <property type="entry name" value="Rossmann-like_a/b/a_fold"/>
</dbReference>
<gene>
    <name evidence="2" type="primary">tmcAL</name>
    <name evidence="3" type="ORF">GM661_09560</name>
</gene>
<keyword evidence="2" id="KW-0963">Cytoplasm</keyword>
<feature type="binding site" evidence="2">
    <location>
        <position position="102"/>
    </location>
    <ligand>
        <name>ATP</name>
        <dbReference type="ChEBI" id="CHEBI:30616"/>
    </ligand>
</feature>
<comment type="catalytic activity">
    <reaction evidence="2">
        <text>cytidine(34) in elongator tRNA(Met) + acetate + ATP = N(4)-acetylcytidine(34) in elongator tRNA(Met) + AMP + diphosphate</text>
        <dbReference type="Rhea" id="RHEA:58144"/>
        <dbReference type="Rhea" id="RHEA-COMP:10693"/>
        <dbReference type="Rhea" id="RHEA-COMP:10694"/>
        <dbReference type="ChEBI" id="CHEBI:30089"/>
        <dbReference type="ChEBI" id="CHEBI:30616"/>
        <dbReference type="ChEBI" id="CHEBI:33019"/>
        <dbReference type="ChEBI" id="CHEBI:74900"/>
        <dbReference type="ChEBI" id="CHEBI:82748"/>
        <dbReference type="ChEBI" id="CHEBI:456215"/>
    </reaction>
</comment>
<dbReference type="GO" id="GO:0006400">
    <property type="term" value="P:tRNA modification"/>
    <property type="evidence" value="ECO:0007669"/>
    <property type="project" value="UniProtKB-UniRule"/>
</dbReference>
<dbReference type="GO" id="GO:0005524">
    <property type="term" value="F:ATP binding"/>
    <property type="evidence" value="ECO:0007669"/>
    <property type="project" value="UniProtKB-KW"/>
</dbReference>
<accession>A0A8A7KEV4</accession>
<evidence type="ECO:0000313" key="4">
    <source>
        <dbReference type="Proteomes" id="UP000665020"/>
    </source>
</evidence>
<dbReference type="AlphaFoldDB" id="A0A8A7KEV4"/>
<keyword evidence="2" id="KW-0067">ATP-binding</keyword>
<sequence length="424" mass="48485">MNILGIITEYNPFHYGHLYHLKKAREITNSDGVICVMNGNFMQRGRPALLDKWARTHMAIKNGVDLIIELPLVYGIRSAEYFARGAVELLSNTNIVKNIVFGSESGNLKPLKEIASILLNEDEYFIERIKSYLTIGLSYPHAREKALIDFMKLKGSNNYQSNIKEITEIIMEPNNILGIEYIKAISQLNSSLTPLTIKRQGQNYHAKAINNKISSATAIRECFLNQGLSAITDYLPAESYQILEKWVKNQKIAIKNEYLGAIILATLRKLRPDDLIEFAEINTGLENRIYEAAHQAGDLEELIENIKTRSFTRTRIERNLLHILFDIRQKDFEFLDKKGPQYLRILGLNKQGEKILSKLTGKSSLPVIIKPARFLRSINTKSNDPLIKSLSYDLMASDIYSLLYPNKRERKGHRDFTTPLIKVK</sequence>
<dbReference type="GO" id="GO:0005737">
    <property type="term" value="C:cytoplasm"/>
    <property type="evidence" value="ECO:0007669"/>
    <property type="project" value="UniProtKB-SubCell"/>
</dbReference>
<dbReference type="KEGG" id="ifn:GM661_09560"/>
<dbReference type="HAMAP" id="MF_01539">
    <property type="entry name" value="TmcAL"/>
    <property type="match status" value="1"/>
</dbReference>
<name>A0A8A7KEV4_9FIRM</name>